<evidence type="ECO:0000256" key="3">
    <source>
        <dbReference type="HAMAP-Rule" id="MF_02225"/>
    </source>
</evidence>
<sequence length="398" mass="43037">MKQLKGKTIVLGVTGGIAAYKAAYLASSLVKAGGEVHVIMTQNAMEFVAPLTFETLTGQKCVTDTFDRNFQWNVEHVALAKRADLFVVAPATANIIAKFACGLADDMLSTTWLAASCKKLVAPAMNTGMYENPVTQRNLKALEELGVSLVEPGVGRLACADVGRGRLAEPEEIFERICFLLHEKQDLVGKRVLVTAGPTQEALDPVRYITNHSSGKMGFAVARRAALRGAQVTLVAGPVALPTPQGVCRVDVRSALEMFEEVKARMEEADIVVKTAAVGDFRPETTARDKIKKAGEDTMEVRLVKNPDILRYVGEHKRPGQIVCGFSMETRDLLENSAKKLNAKNADMIVANSLSEAGAGFGVDTNIVTLLTKEGAERLPLMEKEELADVILDRLLAL</sequence>
<comment type="pathway">
    <text evidence="3 4">Cofactor biosynthesis; coenzyme A biosynthesis; CoA from (R)-pantothenate: step 3/5.</text>
</comment>
<comment type="caution">
    <text evidence="3">Lacks conserved residue(s) required for the propagation of feature annotation.</text>
</comment>
<dbReference type="NCBIfam" id="TIGR00521">
    <property type="entry name" value="coaBC_dfp"/>
    <property type="match status" value="1"/>
</dbReference>
<dbReference type="Gene3D" id="3.40.50.1950">
    <property type="entry name" value="Flavin prenyltransferase-like"/>
    <property type="match status" value="1"/>
</dbReference>
<dbReference type="EC" id="6.3.2.5" evidence="3"/>
<comment type="cofactor">
    <cofactor evidence="3">
        <name>Mg(2+)</name>
        <dbReference type="ChEBI" id="CHEBI:18420"/>
    </cofactor>
</comment>
<proteinExistence type="inferred from homology"/>
<dbReference type="SUPFAM" id="SSF52507">
    <property type="entry name" value="Homo-oligomeric flavin-containing Cys decarboxylases, HFCD"/>
    <property type="match status" value="1"/>
</dbReference>
<feature type="region of interest" description="Phosphopantothenate--cysteine ligase" evidence="3">
    <location>
        <begin position="192"/>
        <end position="398"/>
    </location>
</feature>
<evidence type="ECO:0000313" key="7">
    <source>
        <dbReference type="EMBL" id="MBC8570918.1"/>
    </source>
</evidence>
<comment type="function">
    <text evidence="3">Catalyzes two sequential steps in the biosynthesis of coenzyme A. In the first step cysteine is conjugated to 4'-phosphopantothenate to form 4-phosphopantothenoylcysteine. In the second step the latter compound is decarboxylated to form 4'-phosphopantotheine.</text>
</comment>
<keyword evidence="3" id="KW-0479">Metal-binding</keyword>
<dbReference type="InterPro" id="IPR003382">
    <property type="entry name" value="Flavoprotein"/>
</dbReference>
<keyword evidence="3 4" id="KW-0285">Flavoprotein</keyword>
<comment type="similarity">
    <text evidence="3 4">In the N-terminal section; belongs to the HFCD (homo-oligomeric flavin containing Cys decarboxylase) superfamily.</text>
</comment>
<feature type="binding site" evidence="3">
    <location>
        <position position="326"/>
    </location>
    <ligand>
        <name>CTP</name>
        <dbReference type="ChEBI" id="CHEBI:37563"/>
    </ligand>
</feature>
<dbReference type="GO" id="GO:0015937">
    <property type="term" value="P:coenzyme A biosynthetic process"/>
    <property type="evidence" value="ECO:0007669"/>
    <property type="project" value="UniProtKB-UniRule"/>
</dbReference>
<evidence type="ECO:0000256" key="2">
    <source>
        <dbReference type="ARBA" id="ARBA00023239"/>
    </source>
</evidence>
<keyword evidence="3 4" id="KW-0436">Ligase</keyword>
<dbReference type="HAMAP" id="MF_02225">
    <property type="entry name" value="CoaBC"/>
    <property type="match status" value="1"/>
</dbReference>
<keyword evidence="3 4" id="KW-0288">FMN</keyword>
<dbReference type="InterPro" id="IPR036551">
    <property type="entry name" value="Flavin_trans-like"/>
</dbReference>
<comment type="similarity">
    <text evidence="3 4">In the C-terminal section; belongs to the PPC synthetase family.</text>
</comment>
<keyword evidence="3" id="KW-0511">Multifunctional enzyme</keyword>
<dbReference type="PANTHER" id="PTHR14359">
    <property type="entry name" value="HOMO-OLIGOMERIC FLAVIN CONTAINING CYS DECARBOXYLASE FAMILY"/>
    <property type="match status" value="1"/>
</dbReference>
<feature type="binding site" evidence="3">
    <location>
        <position position="280"/>
    </location>
    <ligand>
        <name>CTP</name>
        <dbReference type="ChEBI" id="CHEBI:37563"/>
    </ligand>
</feature>
<keyword evidence="2 3" id="KW-0456">Lyase</keyword>
<evidence type="ECO:0000259" key="6">
    <source>
        <dbReference type="Pfam" id="PF04127"/>
    </source>
</evidence>
<dbReference type="GO" id="GO:0015941">
    <property type="term" value="P:pantothenate catabolic process"/>
    <property type="evidence" value="ECO:0007669"/>
    <property type="project" value="InterPro"/>
</dbReference>
<keyword evidence="3" id="KW-0460">Magnesium</keyword>
<feature type="domain" description="DNA/pantothenate metabolism flavoprotein C-terminal" evidence="6">
    <location>
        <begin position="187"/>
        <end position="396"/>
    </location>
</feature>
<organism evidence="7 8">
    <name type="scientific">Zongyangia hominis</name>
    <dbReference type="NCBI Taxonomy" id="2763677"/>
    <lineage>
        <taxon>Bacteria</taxon>
        <taxon>Bacillati</taxon>
        <taxon>Bacillota</taxon>
        <taxon>Clostridia</taxon>
        <taxon>Eubacteriales</taxon>
        <taxon>Oscillospiraceae</taxon>
        <taxon>Zongyangia</taxon>
    </lineage>
</organism>
<dbReference type="EMBL" id="JACRTC010000006">
    <property type="protein sequence ID" value="MBC8570918.1"/>
    <property type="molecule type" value="Genomic_DNA"/>
</dbReference>
<dbReference type="GO" id="GO:0010181">
    <property type="term" value="F:FMN binding"/>
    <property type="evidence" value="ECO:0007669"/>
    <property type="project" value="UniProtKB-UniRule"/>
</dbReference>
<dbReference type="GO" id="GO:0004633">
    <property type="term" value="F:phosphopantothenoylcysteine decarboxylase activity"/>
    <property type="evidence" value="ECO:0007669"/>
    <property type="project" value="UniProtKB-UniRule"/>
</dbReference>
<dbReference type="Pfam" id="PF04127">
    <property type="entry name" value="DFP"/>
    <property type="match status" value="1"/>
</dbReference>
<feature type="region of interest" description="Phosphopantothenoylcysteine decarboxylase" evidence="3">
    <location>
        <begin position="1"/>
        <end position="191"/>
    </location>
</feature>
<accession>A0A926IC31</accession>
<gene>
    <name evidence="3 7" type="primary">coaBC</name>
    <name evidence="7" type="ORF">H8709_08770</name>
</gene>
<dbReference type="InterPro" id="IPR035929">
    <property type="entry name" value="CoaB-like_sf"/>
</dbReference>
<dbReference type="GO" id="GO:0046872">
    <property type="term" value="F:metal ion binding"/>
    <property type="evidence" value="ECO:0007669"/>
    <property type="project" value="UniProtKB-KW"/>
</dbReference>
<comment type="catalytic activity">
    <reaction evidence="3 4">
        <text>(R)-4'-phosphopantothenate + L-cysteine + CTP = N-[(R)-4-phosphopantothenoyl]-L-cysteine + CMP + diphosphate + H(+)</text>
        <dbReference type="Rhea" id="RHEA:19397"/>
        <dbReference type="ChEBI" id="CHEBI:10986"/>
        <dbReference type="ChEBI" id="CHEBI:15378"/>
        <dbReference type="ChEBI" id="CHEBI:33019"/>
        <dbReference type="ChEBI" id="CHEBI:35235"/>
        <dbReference type="ChEBI" id="CHEBI:37563"/>
        <dbReference type="ChEBI" id="CHEBI:59458"/>
        <dbReference type="ChEBI" id="CHEBI:60377"/>
        <dbReference type="EC" id="6.3.2.5"/>
    </reaction>
</comment>
<dbReference type="Proteomes" id="UP000660861">
    <property type="component" value="Unassembled WGS sequence"/>
</dbReference>
<comment type="cofactor">
    <cofactor evidence="3">
        <name>FMN</name>
        <dbReference type="ChEBI" id="CHEBI:58210"/>
    </cofactor>
    <text evidence="3">Binds 1 FMN per subunit.</text>
</comment>
<comment type="caution">
    <text evidence="7">The sequence shown here is derived from an EMBL/GenBank/DDBJ whole genome shotgun (WGS) entry which is preliminary data.</text>
</comment>
<dbReference type="GO" id="GO:0071513">
    <property type="term" value="C:phosphopantothenoylcysteine decarboxylase complex"/>
    <property type="evidence" value="ECO:0007669"/>
    <property type="project" value="TreeGrafter"/>
</dbReference>
<dbReference type="EC" id="4.1.1.36" evidence="3"/>
<keyword evidence="1 3" id="KW-0210">Decarboxylase</keyword>
<feature type="binding site" evidence="3">
    <location>
        <begin position="307"/>
        <end position="310"/>
    </location>
    <ligand>
        <name>CTP</name>
        <dbReference type="ChEBI" id="CHEBI:37563"/>
    </ligand>
</feature>
<comment type="function">
    <text evidence="4">Catalyzes two steps in the biosynthesis of coenzyme A. In the first step cysteine is conjugated to 4'-phosphopantothenate to form 4-phosphopantothenoylcysteine, in the latter compound is decarboxylated to form 4'-phosphopantotheine.</text>
</comment>
<feature type="active site" description="Proton donor" evidence="3">
    <location>
        <position position="159"/>
    </location>
</feature>
<feature type="binding site" evidence="3">
    <location>
        <position position="290"/>
    </location>
    <ligand>
        <name>CTP</name>
        <dbReference type="ChEBI" id="CHEBI:37563"/>
    </ligand>
</feature>
<comment type="catalytic activity">
    <reaction evidence="3 4">
        <text>N-[(R)-4-phosphopantothenoyl]-L-cysteine + H(+) = (R)-4'-phosphopantetheine + CO2</text>
        <dbReference type="Rhea" id="RHEA:16793"/>
        <dbReference type="ChEBI" id="CHEBI:15378"/>
        <dbReference type="ChEBI" id="CHEBI:16526"/>
        <dbReference type="ChEBI" id="CHEBI:59458"/>
        <dbReference type="ChEBI" id="CHEBI:61723"/>
        <dbReference type="EC" id="4.1.1.36"/>
    </reaction>
</comment>
<dbReference type="Pfam" id="PF02441">
    <property type="entry name" value="Flavoprotein"/>
    <property type="match status" value="1"/>
</dbReference>
<dbReference type="SUPFAM" id="SSF102645">
    <property type="entry name" value="CoaB-like"/>
    <property type="match status" value="1"/>
</dbReference>
<protein>
    <recommendedName>
        <fullName evidence="3">Coenzyme A biosynthesis bifunctional protein CoaBC</fullName>
    </recommendedName>
    <alternativeName>
        <fullName evidence="3">DNA/pantothenate metabolism flavoprotein</fullName>
    </alternativeName>
    <alternativeName>
        <fullName evidence="3">Phosphopantothenoylcysteine synthetase/decarboxylase</fullName>
        <shortName evidence="3">PPCS-PPCDC</shortName>
    </alternativeName>
    <domain>
        <recommendedName>
            <fullName evidence="3">Phosphopantothenoylcysteine decarboxylase</fullName>
            <shortName evidence="3">PPC decarboxylase</shortName>
            <shortName evidence="3">PPC-DC</shortName>
            <ecNumber evidence="3">4.1.1.36</ecNumber>
        </recommendedName>
        <alternativeName>
            <fullName evidence="3">CoaC</fullName>
        </alternativeName>
    </domain>
    <domain>
        <recommendedName>
            <fullName evidence="3">Phosphopantothenate--cysteine ligase</fullName>
            <ecNumber evidence="3">6.3.2.5</ecNumber>
        </recommendedName>
        <alternativeName>
            <fullName evidence="3">CoaB</fullName>
        </alternativeName>
        <alternativeName>
            <fullName evidence="3">Phosphopantothenoylcysteine synthetase</fullName>
            <shortName evidence="3">PPC synthetase</shortName>
            <shortName evidence="3">PPC-S</shortName>
        </alternativeName>
    </domain>
</protein>
<dbReference type="GO" id="GO:0004632">
    <property type="term" value="F:phosphopantothenate--cysteine ligase activity"/>
    <property type="evidence" value="ECO:0007669"/>
    <property type="project" value="UniProtKB-UniRule"/>
</dbReference>
<comment type="pathway">
    <text evidence="3 4">Cofactor biosynthesis; coenzyme A biosynthesis; CoA from (R)-pantothenate: step 2/5.</text>
</comment>
<name>A0A926IC31_9FIRM</name>
<evidence type="ECO:0000256" key="4">
    <source>
        <dbReference type="RuleBase" id="RU364078"/>
    </source>
</evidence>
<feature type="domain" description="Flavoprotein" evidence="5">
    <location>
        <begin position="7"/>
        <end position="178"/>
    </location>
</feature>
<evidence type="ECO:0000259" key="5">
    <source>
        <dbReference type="Pfam" id="PF02441"/>
    </source>
</evidence>
<dbReference type="RefSeq" id="WP_262398012.1">
    <property type="nucleotide sequence ID" value="NZ_JACRTC010000006.1"/>
</dbReference>
<keyword evidence="8" id="KW-1185">Reference proteome</keyword>
<evidence type="ECO:0000256" key="1">
    <source>
        <dbReference type="ARBA" id="ARBA00022793"/>
    </source>
</evidence>
<dbReference type="InterPro" id="IPR005252">
    <property type="entry name" value="CoaBC"/>
</dbReference>
<feature type="binding site" evidence="3">
    <location>
        <position position="340"/>
    </location>
    <ligand>
        <name>CTP</name>
        <dbReference type="ChEBI" id="CHEBI:37563"/>
    </ligand>
</feature>
<dbReference type="InterPro" id="IPR007085">
    <property type="entry name" value="DNA/pantothenate-metab_flavo_C"/>
</dbReference>
<dbReference type="Gene3D" id="3.40.50.10300">
    <property type="entry name" value="CoaB-like"/>
    <property type="match status" value="1"/>
</dbReference>
<reference evidence="7" key="1">
    <citation type="submission" date="2020-08" db="EMBL/GenBank/DDBJ databases">
        <title>Genome public.</title>
        <authorList>
            <person name="Liu C."/>
            <person name="Sun Q."/>
        </authorList>
    </citation>
    <scope>NUCLEOTIDE SEQUENCE</scope>
    <source>
        <strain evidence="7">NSJ-54</strain>
    </source>
</reference>
<evidence type="ECO:0000313" key="8">
    <source>
        <dbReference type="Proteomes" id="UP000660861"/>
    </source>
</evidence>
<dbReference type="PANTHER" id="PTHR14359:SF6">
    <property type="entry name" value="PHOSPHOPANTOTHENOYLCYSTEINE DECARBOXYLASE"/>
    <property type="match status" value="1"/>
</dbReference>
<feature type="binding site" evidence="3">
    <location>
        <position position="344"/>
    </location>
    <ligand>
        <name>CTP</name>
        <dbReference type="ChEBI" id="CHEBI:37563"/>
    </ligand>
</feature>
<dbReference type="AlphaFoldDB" id="A0A926IC31"/>